<dbReference type="GO" id="GO:0046872">
    <property type="term" value="F:metal ion binding"/>
    <property type="evidence" value="ECO:0007669"/>
    <property type="project" value="UniProtKB-KW"/>
</dbReference>
<dbReference type="GO" id="GO:0016787">
    <property type="term" value="F:hydrolase activity"/>
    <property type="evidence" value="ECO:0007669"/>
    <property type="project" value="UniProtKB-KW"/>
</dbReference>
<dbReference type="Pfam" id="PF00884">
    <property type="entry name" value="Sulfatase"/>
    <property type="match status" value="1"/>
</dbReference>
<name>X0W2C6_9ZZZZ</name>
<dbReference type="SUPFAM" id="SSF53649">
    <property type="entry name" value="Alkaline phosphatase-like"/>
    <property type="match status" value="1"/>
</dbReference>
<reference evidence="6" key="1">
    <citation type="journal article" date="2014" name="Front. Microbiol.">
        <title>High frequency of phylogenetically diverse reductive dehalogenase-homologous genes in deep subseafloor sedimentary metagenomes.</title>
        <authorList>
            <person name="Kawai M."/>
            <person name="Futagami T."/>
            <person name="Toyoda A."/>
            <person name="Takaki Y."/>
            <person name="Nishi S."/>
            <person name="Hori S."/>
            <person name="Arai W."/>
            <person name="Tsubouchi T."/>
            <person name="Morono Y."/>
            <person name="Uchiyama I."/>
            <person name="Ito T."/>
            <person name="Fujiyama A."/>
            <person name="Inagaki F."/>
            <person name="Takami H."/>
        </authorList>
    </citation>
    <scope>NUCLEOTIDE SEQUENCE</scope>
    <source>
        <strain evidence="6">Expedition CK06-06</strain>
    </source>
</reference>
<comment type="similarity">
    <text evidence="1">Belongs to the sulfatase family.</text>
</comment>
<keyword evidence="4" id="KW-0106">Calcium</keyword>
<dbReference type="EMBL" id="BARS01034653">
    <property type="protein sequence ID" value="GAG24710.1"/>
    <property type="molecule type" value="Genomic_DNA"/>
</dbReference>
<sequence length="259" mass="29387">HHSNHVAAIMELSSGYPGYDCYIPFENGFLSEILLQQGYSTYCVGKWHLTPAEQMSAAGPYDRWPLGRGFERYYGFLGGDTNQFYPDLAYDNHQVEPEKTPEEGYHLTEDLVDKAISFIADAKQVAPNKPFFMYFCTGAMHAPHHVTKEWSDKYKGMFDDGWDVYREKVFSRQKELGIAPADAELSPHDPDVQDWDALPEDERRLYARMMEVYAGFLEHTDHHIGRLLDFLKTLGELDDTLIMVISDNGASAEGGPTGS</sequence>
<organism evidence="6">
    <name type="scientific">marine sediment metagenome</name>
    <dbReference type="NCBI Taxonomy" id="412755"/>
    <lineage>
        <taxon>unclassified sequences</taxon>
        <taxon>metagenomes</taxon>
        <taxon>ecological metagenomes</taxon>
    </lineage>
</organism>
<dbReference type="InterPro" id="IPR017850">
    <property type="entry name" value="Alkaline_phosphatase_core_sf"/>
</dbReference>
<evidence type="ECO:0000259" key="5">
    <source>
        <dbReference type="Pfam" id="PF00884"/>
    </source>
</evidence>
<dbReference type="PROSITE" id="PS00149">
    <property type="entry name" value="SULFATASE_2"/>
    <property type="match status" value="1"/>
</dbReference>
<evidence type="ECO:0000256" key="2">
    <source>
        <dbReference type="ARBA" id="ARBA00022723"/>
    </source>
</evidence>
<dbReference type="InterPro" id="IPR050738">
    <property type="entry name" value="Sulfatase"/>
</dbReference>
<evidence type="ECO:0000313" key="6">
    <source>
        <dbReference type="EMBL" id="GAG24710.1"/>
    </source>
</evidence>
<keyword evidence="3" id="KW-0378">Hydrolase</keyword>
<keyword evidence="2" id="KW-0479">Metal-binding</keyword>
<protein>
    <recommendedName>
        <fullName evidence="5">Sulfatase N-terminal domain-containing protein</fullName>
    </recommendedName>
</protein>
<comment type="caution">
    <text evidence="6">The sequence shown here is derived from an EMBL/GenBank/DDBJ whole genome shotgun (WGS) entry which is preliminary data.</text>
</comment>
<evidence type="ECO:0000256" key="3">
    <source>
        <dbReference type="ARBA" id="ARBA00022801"/>
    </source>
</evidence>
<dbReference type="Gene3D" id="3.40.720.10">
    <property type="entry name" value="Alkaline Phosphatase, subunit A"/>
    <property type="match status" value="1"/>
</dbReference>
<dbReference type="PANTHER" id="PTHR42693">
    <property type="entry name" value="ARYLSULFATASE FAMILY MEMBER"/>
    <property type="match status" value="1"/>
</dbReference>
<accession>X0W2C6</accession>
<dbReference type="PANTHER" id="PTHR42693:SF43">
    <property type="entry name" value="BLL2667 PROTEIN"/>
    <property type="match status" value="1"/>
</dbReference>
<feature type="non-terminal residue" evidence="6">
    <location>
        <position position="1"/>
    </location>
</feature>
<evidence type="ECO:0000256" key="4">
    <source>
        <dbReference type="ARBA" id="ARBA00022837"/>
    </source>
</evidence>
<dbReference type="AlphaFoldDB" id="X0W2C6"/>
<proteinExistence type="inferred from homology"/>
<gene>
    <name evidence="6" type="ORF">S01H1_53511</name>
</gene>
<feature type="domain" description="Sulfatase N-terminal" evidence="5">
    <location>
        <begin position="29"/>
        <end position="254"/>
    </location>
</feature>
<dbReference type="InterPro" id="IPR000917">
    <property type="entry name" value="Sulfatase_N"/>
</dbReference>
<evidence type="ECO:0000256" key="1">
    <source>
        <dbReference type="ARBA" id="ARBA00008779"/>
    </source>
</evidence>
<dbReference type="InterPro" id="IPR024607">
    <property type="entry name" value="Sulfatase_CS"/>
</dbReference>
<feature type="non-terminal residue" evidence="6">
    <location>
        <position position="259"/>
    </location>
</feature>